<evidence type="ECO:0000256" key="1">
    <source>
        <dbReference type="SAM" id="MobiDB-lite"/>
    </source>
</evidence>
<gene>
    <name evidence="2" type="ORF">DMAD_07986</name>
</gene>
<evidence type="ECO:0000313" key="2">
    <source>
        <dbReference type="EMBL" id="BFF89181.1"/>
    </source>
</evidence>
<evidence type="ECO:0000313" key="3">
    <source>
        <dbReference type="Proteomes" id="UP001500889"/>
    </source>
</evidence>
<accession>A0AAU9EZJ3</accession>
<keyword evidence="3" id="KW-1185">Reference proteome</keyword>
<dbReference type="AlphaFoldDB" id="A0AAU9EZJ3"/>
<sequence length="437" mass="48465">MHSPDHQAKKPKFSAMSRKKPDPAAAEDSIRKRMFRLKFSTTESVPVNLREYGLMQTSRQTDTPYPRNEQPVDPSLLKARLVESKKSPAGKGLKAVASNQSTGSGDPDGHHLSQTTSVETAPGPIRDSASLLLGTPHPRKGQALDPKTLIRQLSVAKIKRLSLGAPRSSYGHLPAWRSSLDRARASDVGHQAHLSTTSPPVKGALTIGTPHPKKGYALNARDLAKQLEVAESTEAVPAKSAAQKSPRKEKSPGKQVAISLKFGNTADIRSASILSVGSGRHTACSLTSDTSVLTMASSHESGMVKMSFEERRRLFYQAEFTIAKNGRKMSDIVMAVPQKPVEYKDKREWQGHDQAANTELEEFIRSQGLIKTQRDQLTITRMPPAVPSRRQSETDSLRSYRSRSSRRNSMYQHMKRHRTRRNIKFSVSEKEKRTFSE</sequence>
<dbReference type="Proteomes" id="UP001500889">
    <property type="component" value="Chromosome O"/>
</dbReference>
<protein>
    <submittedName>
        <fullName evidence="2">Uncharacterized protein</fullName>
    </submittedName>
</protein>
<feature type="region of interest" description="Disordered" evidence="1">
    <location>
        <begin position="50"/>
        <end position="146"/>
    </location>
</feature>
<name>A0AAU9EZJ3_DROMD</name>
<feature type="region of interest" description="Disordered" evidence="1">
    <location>
        <begin position="231"/>
        <end position="255"/>
    </location>
</feature>
<dbReference type="EMBL" id="AP029263">
    <property type="protein sequence ID" value="BFF89181.1"/>
    <property type="molecule type" value="Genomic_DNA"/>
</dbReference>
<feature type="region of interest" description="Disordered" evidence="1">
    <location>
        <begin position="1"/>
        <end position="31"/>
    </location>
</feature>
<reference evidence="2 3" key="1">
    <citation type="submission" date="2024-02" db="EMBL/GenBank/DDBJ databases">
        <title>A chromosome-level genome assembly of Drosophila madeirensis, a fruit fly species endemic to Madeira island.</title>
        <authorList>
            <person name="Tomihara K."/>
            <person name="Llopart A."/>
            <person name="Yamamoto D."/>
        </authorList>
    </citation>
    <scope>NUCLEOTIDE SEQUENCE [LARGE SCALE GENOMIC DNA]</scope>
    <source>
        <strain evidence="2 3">RF1</strain>
    </source>
</reference>
<proteinExistence type="predicted"/>
<feature type="region of interest" description="Disordered" evidence="1">
    <location>
        <begin position="382"/>
        <end position="419"/>
    </location>
</feature>
<organism evidence="2 3">
    <name type="scientific">Drosophila madeirensis</name>
    <name type="common">Fruit fly</name>
    <dbReference type="NCBI Taxonomy" id="30013"/>
    <lineage>
        <taxon>Eukaryota</taxon>
        <taxon>Metazoa</taxon>
        <taxon>Ecdysozoa</taxon>
        <taxon>Arthropoda</taxon>
        <taxon>Hexapoda</taxon>
        <taxon>Insecta</taxon>
        <taxon>Pterygota</taxon>
        <taxon>Neoptera</taxon>
        <taxon>Endopterygota</taxon>
        <taxon>Diptera</taxon>
        <taxon>Brachycera</taxon>
        <taxon>Muscomorpha</taxon>
        <taxon>Ephydroidea</taxon>
        <taxon>Drosophilidae</taxon>
        <taxon>Drosophila</taxon>
        <taxon>Sophophora</taxon>
    </lineage>
</organism>